<dbReference type="InterPro" id="IPR015421">
    <property type="entry name" value="PyrdxlP-dep_Trfase_major"/>
</dbReference>
<protein>
    <submittedName>
        <fullName evidence="4">Aspartate aminotransferase family protein</fullName>
    </submittedName>
</protein>
<evidence type="ECO:0000313" key="4">
    <source>
        <dbReference type="EMBL" id="MCT8329732.1"/>
    </source>
</evidence>
<organism evidence="4 5">
    <name type="scientific">Albidovulum sediminis</name>
    <dbReference type="NCBI Taxonomy" id="3066345"/>
    <lineage>
        <taxon>Bacteria</taxon>
        <taxon>Pseudomonadati</taxon>
        <taxon>Pseudomonadota</taxon>
        <taxon>Alphaproteobacteria</taxon>
        <taxon>Rhodobacterales</taxon>
        <taxon>Paracoccaceae</taxon>
        <taxon>Albidovulum</taxon>
    </lineage>
</organism>
<evidence type="ECO:0000256" key="1">
    <source>
        <dbReference type="ARBA" id="ARBA00008954"/>
    </source>
</evidence>
<dbReference type="Pfam" id="PF00202">
    <property type="entry name" value="Aminotran_3"/>
    <property type="match status" value="1"/>
</dbReference>
<comment type="caution">
    <text evidence="4">The sequence shown here is derived from an EMBL/GenBank/DDBJ whole genome shotgun (WGS) entry which is preliminary data.</text>
</comment>
<dbReference type="PANTHER" id="PTHR43094">
    <property type="entry name" value="AMINOTRANSFERASE"/>
    <property type="match status" value="1"/>
</dbReference>
<dbReference type="EMBL" id="JAOCQF010000001">
    <property type="protein sequence ID" value="MCT8329732.1"/>
    <property type="molecule type" value="Genomic_DNA"/>
</dbReference>
<reference evidence="5" key="1">
    <citation type="submission" date="2023-07" db="EMBL/GenBank/DDBJ databases">
        <title>Defluviimonas sediminis sp. nov., isolated from mangrove sediment.</title>
        <authorList>
            <person name="Liu L."/>
            <person name="Li J."/>
            <person name="Huang Y."/>
            <person name="Pan J."/>
            <person name="Li M."/>
        </authorList>
    </citation>
    <scope>NUCLEOTIDE SEQUENCE [LARGE SCALE GENOMIC DNA]</scope>
    <source>
        <strain evidence="5">FT324</strain>
    </source>
</reference>
<keyword evidence="4" id="KW-0032">Aminotransferase</keyword>
<gene>
    <name evidence="4" type="ORF">N5I32_09430</name>
</gene>
<dbReference type="NCBIfam" id="NF004755">
    <property type="entry name" value="PRK06082.1"/>
    <property type="match status" value="1"/>
</dbReference>
<dbReference type="PANTHER" id="PTHR43094:SF1">
    <property type="entry name" value="AMINOTRANSFERASE CLASS-III"/>
    <property type="match status" value="1"/>
</dbReference>
<keyword evidence="4" id="KW-0808">Transferase</keyword>
<sequence>MITHTEGESNTSQARAAWAARHPDAATRDLLARDAGAFLHQSLSSPCVSTIAKAEGIWIEDTAGRRYMDFHGNSVHHIGYGHPRVVAAIKAQLDSLSFSPRRFTNEVSVELAEALGALAPGDLGKVLFTTGGSDANEVALRIARAATGRFKTLSFWDAFHGAGFGASSVGGEATFRSHIAGPLLPGAEHVAPFNCYRCAYGHPGPEACGLACARMVEFVLEREGDVAAVIAEPMRAVPVVPPPGFWAAVRAACNRHGALLIMDEIPTGLGKTGRMFAFEHDEVVPDIVTLGKALGGGILPIAAVVARRDLDVCGDFAIGHYTHEKNPVTARAALETLAVIRDEGLVERAAQLGRHAQERLSETVGGSASVGDIRGRGLMFGVEIVADRSTRAPDRAAAERIYYRCLEAGLSFKISAGSVLTLSPPLTIAQDDLDRALSIVARAIADERG</sequence>
<accession>A0ABT2NLD4</accession>
<evidence type="ECO:0000313" key="5">
    <source>
        <dbReference type="Proteomes" id="UP001205601"/>
    </source>
</evidence>
<dbReference type="Gene3D" id="3.90.1150.10">
    <property type="entry name" value="Aspartate Aminotransferase, domain 1"/>
    <property type="match status" value="1"/>
</dbReference>
<dbReference type="InterPro" id="IPR015422">
    <property type="entry name" value="PyrdxlP-dep_Trfase_small"/>
</dbReference>
<keyword evidence="5" id="KW-1185">Reference proteome</keyword>
<dbReference type="Gene3D" id="3.40.640.10">
    <property type="entry name" value="Type I PLP-dependent aspartate aminotransferase-like (Major domain)"/>
    <property type="match status" value="1"/>
</dbReference>
<dbReference type="SUPFAM" id="SSF53383">
    <property type="entry name" value="PLP-dependent transferases"/>
    <property type="match status" value="1"/>
</dbReference>
<dbReference type="CDD" id="cd00610">
    <property type="entry name" value="OAT_like"/>
    <property type="match status" value="1"/>
</dbReference>
<dbReference type="RefSeq" id="WP_261495194.1">
    <property type="nucleotide sequence ID" value="NZ_JAOCQF010000001.1"/>
</dbReference>
<dbReference type="InterPro" id="IPR005814">
    <property type="entry name" value="Aminotrans_3"/>
</dbReference>
<comment type="similarity">
    <text evidence="1 3">Belongs to the class-III pyridoxal-phosphate-dependent aminotransferase family.</text>
</comment>
<evidence type="ECO:0000256" key="2">
    <source>
        <dbReference type="ARBA" id="ARBA00022898"/>
    </source>
</evidence>
<keyword evidence="2 3" id="KW-0663">Pyridoxal phosphate</keyword>
<name>A0ABT2NLD4_9RHOB</name>
<dbReference type="Proteomes" id="UP001205601">
    <property type="component" value="Unassembled WGS sequence"/>
</dbReference>
<dbReference type="InterPro" id="IPR015424">
    <property type="entry name" value="PyrdxlP-dep_Trfase"/>
</dbReference>
<evidence type="ECO:0000256" key="3">
    <source>
        <dbReference type="RuleBase" id="RU003560"/>
    </source>
</evidence>
<dbReference type="GO" id="GO:0008483">
    <property type="term" value="F:transaminase activity"/>
    <property type="evidence" value="ECO:0007669"/>
    <property type="project" value="UniProtKB-KW"/>
</dbReference>
<dbReference type="PIRSF" id="PIRSF000521">
    <property type="entry name" value="Transaminase_4ab_Lys_Orn"/>
    <property type="match status" value="1"/>
</dbReference>
<proteinExistence type="inferred from homology"/>